<evidence type="ECO:0000313" key="1">
    <source>
        <dbReference type="EMBL" id="CAH6718348.1"/>
    </source>
</evidence>
<organism evidence="1 2">
    <name type="scientific">[Candida] jaroonii</name>
    <dbReference type="NCBI Taxonomy" id="467808"/>
    <lineage>
        <taxon>Eukaryota</taxon>
        <taxon>Fungi</taxon>
        <taxon>Dikarya</taxon>
        <taxon>Ascomycota</taxon>
        <taxon>Saccharomycotina</taxon>
        <taxon>Pichiomycetes</taxon>
        <taxon>Debaryomycetaceae</taxon>
        <taxon>Yamadazyma</taxon>
    </lineage>
</organism>
<comment type="caution">
    <text evidence="1">The sequence shown here is derived from an EMBL/GenBank/DDBJ whole genome shotgun (WGS) entry which is preliminary data.</text>
</comment>
<accession>A0ACA9Y0A4</accession>
<reference evidence="1" key="1">
    <citation type="submission" date="2022-06" db="EMBL/GenBank/DDBJ databases">
        <authorList>
            <person name="Legras J.-L."/>
            <person name="Devillers H."/>
            <person name="Grondin C."/>
        </authorList>
    </citation>
    <scope>NUCLEOTIDE SEQUENCE</scope>
    <source>
        <strain evidence="1">CLIB 1444</strain>
    </source>
</reference>
<name>A0ACA9Y0A4_9ASCO</name>
<evidence type="ECO:0000313" key="2">
    <source>
        <dbReference type="Proteomes" id="UP001152531"/>
    </source>
</evidence>
<protein>
    <submittedName>
        <fullName evidence="1">mRNA 3'-end-processing protein Rna14p</fullName>
    </submittedName>
</protein>
<gene>
    <name evidence="1" type="ORF">CLIB1444_01S04742</name>
</gene>
<sequence>MSVFIEKKKRLSNDSISQLEDELEDNPLDYNKWIKLIKQVMVKDKEEQIRNVFTKYLDIFKLDGEQWCKYINFEIGKGDFKKVEELFAKCITTVDNVELFRLYVSYVRRVNDVITGGEKARSTVISAFEFSVNRVGIDVKSGELWNDYSEFLKSWTPSQSWEKQQKIDLIRKLYKKLLVIPTEKVESMWSTYTKWENEVNSSTASRFIADKSAEFMEARAWNIEWNNITDKSLSRKVLPYGLDDSDKDNRKEIEQQLQYWYKWIEFESRNNLNLKDDDLLNKRIEYVYKQAIVSLPFVPELWYRYNQFLMNGPSTEDSNSLNMNIDILSQGLILNPKSYLLSFQLSELYEKETNLAKANEVINNLVNKLIQDHSQIIKQIEEINDKSIVKTQNINGDADNMDEDDVNKPKPGYFLSEHDIKSLKDLKLTEKELSRNITLVYTKLMMTNKRSSGIKESRQIFKQAKKFANIGFELYVENALMEYYSDNKKTANKVFELGLKTYGTNGKYLLAYLDYLIMVNEIESIKVLFEVSITNLLKEIEDPEGVDDMDTPVWIKNENLEKINNHKYFIKRLIKKYGKFATKFLDLGIVTSLEKRFKKYFPEDDELELFRSRYSYDSIDLIKYDLGKSVKYIEQDTRGDIDQFFDYDDETFDKNKRRKLDLPSKPKETAVANQPVIETQNGFIGESIYNLLRILPSASYYGNVEDHVFNSKKLVELFNSLDDIRNQ</sequence>
<dbReference type="EMBL" id="CALSDN010000001">
    <property type="protein sequence ID" value="CAH6718348.1"/>
    <property type="molecule type" value="Genomic_DNA"/>
</dbReference>
<dbReference type="Proteomes" id="UP001152531">
    <property type="component" value="Unassembled WGS sequence"/>
</dbReference>
<proteinExistence type="predicted"/>
<keyword evidence="2" id="KW-1185">Reference proteome</keyword>